<reference evidence="2" key="2">
    <citation type="journal article" date="2021" name="PeerJ">
        <title>Extensive microbial diversity within the chicken gut microbiome revealed by metagenomics and culture.</title>
        <authorList>
            <person name="Gilroy R."/>
            <person name="Ravi A."/>
            <person name="Getino M."/>
            <person name="Pursley I."/>
            <person name="Horton D.L."/>
            <person name="Alikhan N.F."/>
            <person name="Baker D."/>
            <person name="Gharbi K."/>
            <person name="Hall N."/>
            <person name="Watson M."/>
            <person name="Adriaenssens E.M."/>
            <person name="Foster-Nyarko E."/>
            <person name="Jarju S."/>
            <person name="Secka A."/>
            <person name="Antonio M."/>
            <person name="Oren A."/>
            <person name="Chaudhuri R.R."/>
            <person name="La Ragione R."/>
            <person name="Hildebrand F."/>
            <person name="Pallen M.J."/>
        </authorList>
    </citation>
    <scope>NUCLEOTIDE SEQUENCE</scope>
    <source>
        <strain evidence="2">ChiW13-3771</strain>
    </source>
</reference>
<evidence type="ECO:0000313" key="2">
    <source>
        <dbReference type="EMBL" id="HIR88413.1"/>
    </source>
</evidence>
<sequence length="394" mass="46824">MIGLWLNEWKKIRKNRFLWIFFCLFFFVNLYQILHTYEFYKQTSEEYQTGYEKLYSELKGSITKEKVQFIINKFNETKVEQGTELEYAGEKNKEGYTGYVLGDWALISDFYDRMKYAYEYEQWSDQIVKKIEKNIDFFQGIGLNNQVQKNEMLKKHFADRKLQNLFVMDHWIYYIEYDFSSLLVILLIAFGTVSLVLEERQTEMEQLIDTTCIGRKRTKLAKLLAAFFNTCLLTVFFRGMDLILFAHLFGYEGWSQPIYSLEVWKMELYKMTMWQYVGMDVLLKLLGMMIFCAVCLVVVRYGKNVFVIYICIVAILIGFFACHIQGWDAITPFSLITNRNLIQNFSIISIFHKSYSALEWASIGNISVLLLFSILFCSNLNIKQVMNNFKRNRY</sequence>
<feature type="transmembrane region" description="Helical" evidence="1">
    <location>
        <begin position="223"/>
        <end position="249"/>
    </location>
</feature>
<keyword evidence="1" id="KW-1133">Transmembrane helix</keyword>
<dbReference type="Proteomes" id="UP000824201">
    <property type="component" value="Unassembled WGS sequence"/>
</dbReference>
<feature type="transmembrane region" description="Helical" evidence="1">
    <location>
        <begin position="17"/>
        <end position="34"/>
    </location>
</feature>
<feature type="transmembrane region" description="Helical" evidence="1">
    <location>
        <begin position="171"/>
        <end position="197"/>
    </location>
</feature>
<evidence type="ECO:0000256" key="1">
    <source>
        <dbReference type="SAM" id="Phobius"/>
    </source>
</evidence>
<protein>
    <submittedName>
        <fullName evidence="2">Uncharacterized protein</fullName>
    </submittedName>
</protein>
<proteinExistence type="predicted"/>
<comment type="caution">
    <text evidence="2">The sequence shown here is derived from an EMBL/GenBank/DDBJ whole genome shotgun (WGS) entry which is preliminary data.</text>
</comment>
<feature type="transmembrane region" description="Helical" evidence="1">
    <location>
        <begin position="281"/>
        <end position="299"/>
    </location>
</feature>
<keyword evidence="1" id="KW-0472">Membrane</keyword>
<dbReference type="AlphaFoldDB" id="A0A9D1EEH1"/>
<keyword evidence="1" id="KW-0812">Transmembrane</keyword>
<feature type="transmembrane region" description="Helical" evidence="1">
    <location>
        <begin position="360"/>
        <end position="382"/>
    </location>
</feature>
<feature type="transmembrane region" description="Helical" evidence="1">
    <location>
        <begin position="306"/>
        <end position="327"/>
    </location>
</feature>
<reference evidence="2" key="1">
    <citation type="submission" date="2020-10" db="EMBL/GenBank/DDBJ databases">
        <authorList>
            <person name="Gilroy R."/>
        </authorList>
    </citation>
    <scope>NUCLEOTIDE SEQUENCE</scope>
    <source>
        <strain evidence="2">ChiW13-3771</strain>
    </source>
</reference>
<name>A0A9D1EEH1_9FIRM</name>
<organism evidence="2 3">
    <name type="scientific">Candidatus Fimimorpha faecalis</name>
    <dbReference type="NCBI Taxonomy" id="2840824"/>
    <lineage>
        <taxon>Bacteria</taxon>
        <taxon>Bacillati</taxon>
        <taxon>Bacillota</taxon>
        <taxon>Clostridia</taxon>
        <taxon>Eubacteriales</taxon>
        <taxon>Candidatus Fimimorpha</taxon>
    </lineage>
</organism>
<evidence type="ECO:0000313" key="3">
    <source>
        <dbReference type="Proteomes" id="UP000824201"/>
    </source>
</evidence>
<dbReference type="EMBL" id="DVHN01000062">
    <property type="protein sequence ID" value="HIR88413.1"/>
    <property type="molecule type" value="Genomic_DNA"/>
</dbReference>
<gene>
    <name evidence="2" type="ORF">IAC96_05625</name>
</gene>
<accession>A0A9D1EEH1</accession>